<evidence type="ECO:0008006" key="3">
    <source>
        <dbReference type="Google" id="ProtNLM"/>
    </source>
</evidence>
<dbReference type="SUPFAM" id="SSF56672">
    <property type="entry name" value="DNA/RNA polymerases"/>
    <property type="match status" value="1"/>
</dbReference>
<dbReference type="PANTHER" id="PTHR15503:SF45">
    <property type="entry name" value="RNA-DIRECTED DNA POLYMERASE HOMOLOG"/>
    <property type="match status" value="1"/>
</dbReference>
<evidence type="ECO:0000313" key="1">
    <source>
        <dbReference type="EMBL" id="WVZ51598.1"/>
    </source>
</evidence>
<sequence length="165" mass="18475">MPVQGKEEEEEKKTCQDTCTQKGQLNHVTAEDTSNAPDVVLVKLIHPCGQVIEFEPVQSTATHQLHSLVTKTLEEVPVVCEYLDVFPDELPGLPPDRAVEFAINLVPGTAPIAKAPYRMSGKEYDELKRQLDELLEKGVNQMQCITMGSPSVIRKEERRNNEIVH</sequence>
<accession>A0AAQ3PPQ2</accession>
<dbReference type="Gene3D" id="3.10.10.10">
    <property type="entry name" value="HIV Type 1 Reverse Transcriptase, subunit A, domain 1"/>
    <property type="match status" value="1"/>
</dbReference>
<evidence type="ECO:0000313" key="2">
    <source>
        <dbReference type="Proteomes" id="UP001341281"/>
    </source>
</evidence>
<dbReference type="InterPro" id="IPR043502">
    <property type="entry name" value="DNA/RNA_pol_sf"/>
</dbReference>
<dbReference type="InterPro" id="IPR032567">
    <property type="entry name" value="RTL1-rel"/>
</dbReference>
<proteinExistence type="predicted"/>
<dbReference type="Proteomes" id="UP001341281">
    <property type="component" value="Chromosome 01"/>
</dbReference>
<gene>
    <name evidence="1" type="ORF">U9M48_002728</name>
</gene>
<reference evidence="1 2" key="1">
    <citation type="submission" date="2024-02" db="EMBL/GenBank/DDBJ databases">
        <title>High-quality chromosome-scale genome assembly of Pensacola bahiagrass (Paspalum notatum Flugge var. saurae).</title>
        <authorList>
            <person name="Vega J.M."/>
            <person name="Podio M."/>
            <person name="Orjuela J."/>
            <person name="Siena L.A."/>
            <person name="Pessino S.C."/>
            <person name="Combes M.C."/>
            <person name="Mariac C."/>
            <person name="Albertini E."/>
            <person name="Pupilli F."/>
            <person name="Ortiz J.P.A."/>
            <person name="Leblanc O."/>
        </authorList>
    </citation>
    <scope>NUCLEOTIDE SEQUENCE [LARGE SCALE GENOMIC DNA]</scope>
    <source>
        <strain evidence="1">R1</strain>
        <tissue evidence="1">Leaf</tissue>
    </source>
</reference>
<keyword evidence="2" id="KW-1185">Reference proteome</keyword>
<organism evidence="1 2">
    <name type="scientific">Paspalum notatum var. saurae</name>
    <dbReference type="NCBI Taxonomy" id="547442"/>
    <lineage>
        <taxon>Eukaryota</taxon>
        <taxon>Viridiplantae</taxon>
        <taxon>Streptophyta</taxon>
        <taxon>Embryophyta</taxon>
        <taxon>Tracheophyta</taxon>
        <taxon>Spermatophyta</taxon>
        <taxon>Magnoliopsida</taxon>
        <taxon>Liliopsida</taxon>
        <taxon>Poales</taxon>
        <taxon>Poaceae</taxon>
        <taxon>PACMAD clade</taxon>
        <taxon>Panicoideae</taxon>
        <taxon>Andropogonodae</taxon>
        <taxon>Paspaleae</taxon>
        <taxon>Paspalinae</taxon>
        <taxon>Paspalum</taxon>
    </lineage>
</organism>
<dbReference type="PANTHER" id="PTHR15503">
    <property type="entry name" value="LDOC1 RELATED"/>
    <property type="match status" value="1"/>
</dbReference>
<dbReference type="EMBL" id="CP144745">
    <property type="protein sequence ID" value="WVZ51598.1"/>
    <property type="molecule type" value="Genomic_DNA"/>
</dbReference>
<name>A0AAQ3PPQ2_PASNO</name>
<protein>
    <recommendedName>
        <fullName evidence="3">Reverse transcriptase domain-containing protein</fullName>
    </recommendedName>
</protein>
<dbReference type="AlphaFoldDB" id="A0AAQ3PPQ2"/>